<dbReference type="PANTHER" id="PTHR21700">
    <property type="entry name" value="TRANSTHYRETIN-LIKE FAMILY PROTEIN-RELATED"/>
    <property type="match status" value="1"/>
</dbReference>
<dbReference type="Gene3D" id="2.60.40.3330">
    <property type="match status" value="1"/>
</dbReference>
<evidence type="ECO:0000256" key="2">
    <source>
        <dbReference type="ARBA" id="ARBA00010112"/>
    </source>
</evidence>
<reference evidence="6 7" key="1">
    <citation type="submission" date="2019-10" db="EMBL/GenBank/DDBJ databases">
        <title>Assembly and Annotation for the nematode Trichostrongylus colubriformis.</title>
        <authorList>
            <person name="Martin J."/>
        </authorList>
    </citation>
    <scope>NUCLEOTIDE SEQUENCE [LARGE SCALE GENOMIC DNA]</scope>
    <source>
        <strain evidence="6">G859</strain>
        <tissue evidence="6">Whole worm</tissue>
    </source>
</reference>
<evidence type="ECO:0000256" key="5">
    <source>
        <dbReference type="SAM" id="SignalP"/>
    </source>
</evidence>
<organism evidence="6 7">
    <name type="scientific">Trichostrongylus colubriformis</name>
    <name type="common">Black scour worm</name>
    <dbReference type="NCBI Taxonomy" id="6319"/>
    <lineage>
        <taxon>Eukaryota</taxon>
        <taxon>Metazoa</taxon>
        <taxon>Ecdysozoa</taxon>
        <taxon>Nematoda</taxon>
        <taxon>Chromadorea</taxon>
        <taxon>Rhabditida</taxon>
        <taxon>Rhabditina</taxon>
        <taxon>Rhabditomorpha</taxon>
        <taxon>Strongyloidea</taxon>
        <taxon>Trichostrongylidae</taxon>
        <taxon>Trichostrongylus</taxon>
    </lineage>
</organism>
<evidence type="ECO:0008006" key="8">
    <source>
        <dbReference type="Google" id="ProtNLM"/>
    </source>
</evidence>
<dbReference type="InterPro" id="IPR038479">
    <property type="entry name" value="Transthyretin-like_sf"/>
</dbReference>
<accession>A0AAN8IU49</accession>
<evidence type="ECO:0000313" key="6">
    <source>
        <dbReference type="EMBL" id="KAK5981632.1"/>
    </source>
</evidence>
<proteinExistence type="inferred from homology"/>
<keyword evidence="7" id="KW-1185">Reference proteome</keyword>
<comment type="similarity">
    <text evidence="2">Belongs to the nematode transthyretin-like family.</text>
</comment>
<evidence type="ECO:0000313" key="7">
    <source>
        <dbReference type="Proteomes" id="UP001331761"/>
    </source>
</evidence>
<dbReference type="AlphaFoldDB" id="A0AAN8IU49"/>
<evidence type="ECO:0000256" key="1">
    <source>
        <dbReference type="ARBA" id="ARBA00004613"/>
    </source>
</evidence>
<dbReference type="Pfam" id="PF01060">
    <property type="entry name" value="TTR-52"/>
    <property type="match status" value="1"/>
</dbReference>
<dbReference type="GO" id="GO:0009986">
    <property type="term" value="C:cell surface"/>
    <property type="evidence" value="ECO:0007669"/>
    <property type="project" value="InterPro"/>
</dbReference>
<name>A0AAN8IU49_TRICO</name>
<dbReference type="GO" id="GO:0005576">
    <property type="term" value="C:extracellular region"/>
    <property type="evidence" value="ECO:0007669"/>
    <property type="project" value="UniProtKB-SubCell"/>
</dbReference>
<evidence type="ECO:0000256" key="4">
    <source>
        <dbReference type="ARBA" id="ARBA00022729"/>
    </source>
</evidence>
<protein>
    <recommendedName>
        <fullName evidence="8">Transthyretin-like family protein</fullName>
    </recommendedName>
</protein>
<comment type="subcellular location">
    <subcellularLocation>
        <location evidence="1">Secreted</location>
    </subcellularLocation>
</comment>
<feature type="chain" id="PRO_5042852564" description="Transthyretin-like family protein" evidence="5">
    <location>
        <begin position="16"/>
        <end position="138"/>
    </location>
</feature>
<evidence type="ECO:0000256" key="3">
    <source>
        <dbReference type="ARBA" id="ARBA00022525"/>
    </source>
</evidence>
<sequence>MIIVLLIGLLSVVNAREVTVEMHGILYCGGTNKQIPVYMELREHDWIKDDMLGWTTVMTPDKFTISGKEQELFDIHPFLIIRHSCNGHLERLIVDFGHIRSNVLVNFGELDLENPTLVTEMQAKFNEEVKNQRTENNM</sequence>
<gene>
    <name evidence="6" type="ORF">GCK32_004127</name>
</gene>
<dbReference type="Proteomes" id="UP001331761">
    <property type="component" value="Unassembled WGS sequence"/>
</dbReference>
<dbReference type="InterPro" id="IPR001534">
    <property type="entry name" value="Transthyretin-like"/>
</dbReference>
<feature type="signal peptide" evidence="5">
    <location>
        <begin position="1"/>
        <end position="15"/>
    </location>
</feature>
<dbReference type="EMBL" id="WIXE01006072">
    <property type="protein sequence ID" value="KAK5981632.1"/>
    <property type="molecule type" value="Genomic_DNA"/>
</dbReference>
<keyword evidence="4 5" id="KW-0732">Signal</keyword>
<comment type="caution">
    <text evidence="6">The sequence shown here is derived from an EMBL/GenBank/DDBJ whole genome shotgun (WGS) entry which is preliminary data.</text>
</comment>
<keyword evidence="3" id="KW-0964">Secreted</keyword>